<comment type="similarity">
    <text evidence="1">Belongs to the UPF0065 (bug) family.</text>
</comment>
<evidence type="ECO:0000256" key="1">
    <source>
        <dbReference type="ARBA" id="ARBA00006987"/>
    </source>
</evidence>
<dbReference type="Proteomes" id="UP000029549">
    <property type="component" value="Unassembled WGS sequence"/>
</dbReference>
<dbReference type="Gene3D" id="3.40.190.150">
    <property type="entry name" value="Bordetella uptake gene, domain 1"/>
    <property type="match status" value="1"/>
</dbReference>
<dbReference type="InterPro" id="IPR005064">
    <property type="entry name" value="BUG"/>
</dbReference>
<keyword evidence="2" id="KW-0732">Signal</keyword>
<dbReference type="Gene3D" id="3.40.190.10">
    <property type="entry name" value="Periplasmic binding protein-like II"/>
    <property type="match status" value="1"/>
</dbReference>
<dbReference type="Pfam" id="PF03401">
    <property type="entry name" value="TctC"/>
    <property type="match status" value="1"/>
</dbReference>
<reference evidence="3 4" key="1">
    <citation type="submission" date="2013-09" db="EMBL/GenBank/DDBJ databases">
        <title>High correlation between genotypes and phenotypes of environmental bacteria Comamonas testosteroni strains.</title>
        <authorList>
            <person name="Liu L."/>
            <person name="Zhu W."/>
            <person name="Xia X."/>
            <person name="Xu B."/>
            <person name="Luo M."/>
            <person name="Wang G."/>
        </authorList>
    </citation>
    <scope>NUCLEOTIDE SEQUENCE [LARGE SCALE GENOMIC DNA]</scope>
    <source>
        <strain evidence="3 4">DF2</strain>
    </source>
</reference>
<comment type="caution">
    <text evidence="3">The sequence shown here is derived from an EMBL/GenBank/DDBJ whole genome shotgun (WGS) entry which is preliminary data.</text>
</comment>
<dbReference type="CDD" id="cd07012">
    <property type="entry name" value="PBP2_Bug_TTT"/>
    <property type="match status" value="1"/>
</dbReference>
<feature type="chain" id="PRO_5002409709" evidence="2">
    <location>
        <begin position="25"/>
        <end position="324"/>
    </location>
</feature>
<dbReference type="RefSeq" id="WP_034396687.1">
    <property type="nucleotide sequence ID" value="NZ_AWTM01000089.1"/>
</dbReference>
<dbReference type="PANTHER" id="PTHR42928:SF5">
    <property type="entry name" value="BLR1237 PROTEIN"/>
    <property type="match status" value="1"/>
</dbReference>
<gene>
    <name evidence="3" type="ORF">P608_16240</name>
</gene>
<proteinExistence type="inferred from homology"/>
<feature type="signal peptide" evidence="2">
    <location>
        <begin position="1"/>
        <end position="24"/>
    </location>
</feature>
<keyword evidence="4" id="KW-1185">Reference proteome</keyword>
<protein>
    <submittedName>
        <fullName evidence="3">4,5-dihydroxyphthalate dehydrogenase</fullName>
    </submittedName>
</protein>
<dbReference type="PIRSF" id="PIRSF017082">
    <property type="entry name" value="YflP"/>
    <property type="match status" value="1"/>
</dbReference>
<sequence>MTRGTFLKISAAIALQALSIFAYADSDFPNKPVKLVIPYAPGGLPDTVARVLAEKMQADLKQPVIVENKPGGGGGVAVTAIKQYPADGHTLLVTDGPLLAVSPIIIKNLKYDAQRDLDPVSLVGVAPLLLVTNSSAPFKNMQDFIQYAKEHPGELNYGSSGIGSIHHLTAEAMAHSLGIDVRHVPFKGSSASIPALIGNQVDITFASPPTLMGFVQSGKARILATNTLARSKANPDIPAISEYAKNFDFGFTVVMLAKKGTPEAYRNRISDSVKKAVNDPEVKSKLEKAGVDSIAGGPAELAAKLASENSRVIAAAKLANLKPE</sequence>
<evidence type="ECO:0000313" key="3">
    <source>
        <dbReference type="EMBL" id="KGH09911.1"/>
    </source>
</evidence>
<evidence type="ECO:0000313" key="4">
    <source>
        <dbReference type="Proteomes" id="UP000029549"/>
    </source>
</evidence>
<dbReference type="InterPro" id="IPR042100">
    <property type="entry name" value="Bug_dom1"/>
</dbReference>
<dbReference type="PANTHER" id="PTHR42928">
    <property type="entry name" value="TRICARBOXYLATE-BINDING PROTEIN"/>
    <property type="match status" value="1"/>
</dbReference>
<dbReference type="EMBL" id="AWTP01000119">
    <property type="protein sequence ID" value="KGH09911.1"/>
    <property type="molecule type" value="Genomic_DNA"/>
</dbReference>
<dbReference type="SUPFAM" id="SSF53850">
    <property type="entry name" value="Periplasmic binding protein-like II"/>
    <property type="match status" value="1"/>
</dbReference>
<organism evidence="3 4">
    <name type="scientific">Comamonas thiooxydans</name>
    <dbReference type="NCBI Taxonomy" id="363952"/>
    <lineage>
        <taxon>Bacteria</taxon>
        <taxon>Pseudomonadati</taxon>
        <taxon>Pseudomonadota</taxon>
        <taxon>Betaproteobacteria</taxon>
        <taxon>Burkholderiales</taxon>
        <taxon>Comamonadaceae</taxon>
        <taxon>Comamonas</taxon>
    </lineage>
</organism>
<name>A0A0E3BYR9_9BURK</name>
<evidence type="ECO:0000256" key="2">
    <source>
        <dbReference type="SAM" id="SignalP"/>
    </source>
</evidence>
<accession>A0A0E3BYR9</accession>
<dbReference type="AlphaFoldDB" id="A0A0E3BYR9"/>